<dbReference type="PROSITE" id="PS52015">
    <property type="entry name" value="TONB_CTD"/>
    <property type="match status" value="1"/>
</dbReference>
<protein>
    <submittedName>
        <fullName evidence="4">Energy transducer TonB</fullName>
    </submittedName>
</protein>
<dbReference type="InterPro" id="IPR008756">
    <property type="entry name" value="Peptidase_M56"/>
</dbReference>
<dbReference type="Proteomes" id="UP000641454">
    <property type="component" value="Unassembled WGS sequence"/>
</dbReference>
<evidence type="ECO:0000313" key="4">
    <source>
        <dbReference type="EMBL" id="MBC5843457.1"/>
    </source>
</evidence>
<evidence type="ECO:0000259" key="3">
    <source>
        <dbReference type="PROSITE" id="PS52015"/>
    </source>
</evidence>
<dbReference type="PANTHER" id="PTHR33446">
    <property type="entry name" value="PROTEIN TONB-RELATED"/>
    <property type="match status" value="1"/>
</dbReference>
<keyword evidence="5" id="KW-1185">Reference proteome</keyword>
<feature type="transmembrane region" description="Helical" evidence="2">
    <location>
        <begin position="261"/>
        <end position="279"/>
    </location>
</feature>
<dbReference type="EMBL" id="JACRUL010000004">
    <property type="protein sequence ID" value="MBC5843457.1"/>
    <property type="molecule type" value="Genomic_DNA"/>
</dbReference>
<feature type="transmembrane region" description="Helical" evidence="2">
    <location>
        <begin position="83"/>
        <end position="104"/>
    </location>
</feature>
<dbReference type="PANTHER" id="PTHR33446:SF2">
    <property type="entry name" value="PROTEIN TONB"/>
    <property type="match status" value="1"/>
</dbReference>
<proteinExistence type="predicted"/>
<feature type="transmembrane region" description="Helical" evidence="2">
    <location>
        <begin position="6"/>
        <end position="22"/>
    </location>
</feature>
<dbReference type="GO" id="GO:0098797">
    <property type="term" value="C:plasma membrane protein complex"/>
    <property type="evidence" value="ECO:0007669"/>
    <property type="project" value="TreeGrafter"/>
</dbReference>
<feature type="domain" description="TonB C-terminal" evidence="3">
    <location>
        <begin position="394"/>
        <end position="484"/>
    </location>
</feature>
<evidence type="ECO:0000256" key="2">
    <source>
        <dbReference type="SAM" id="Phobius"/>
    </source>
</evidence>
<evidence type="ECO:0000256" key="1">
    <source>
        <dbReference type="SAM" id="MobiDB-lite"/>
    </source>
</evidence>
<dbReference type="GO" id="GO:0055085">
    <property type="term" value="P:transmembrane transport"/>
    <property type="evidence" value="ECO:0007669"/>
    <property type="project" value="InterPro"/>
</dbReference>
<keyword evidence="2" id="KW-0472">Membrane</keyword>
<dbReference type="SUPFAM" id="SSF74653">
    <property type="entry name" value="TolA/TonB C-terminal domain"/>
    <property type="match status" value="1"/>
</dbReference>
<sequence>MIDFLIKSTLSLAVLLALYHLVLEKEKIHQFNRFYLLFCLGFSFAIPFITFEIIQESSNELIKKPVIIAGQTTMTVVQDQANYWIIALWTIYGLVTMVYAYRFVSNVSKLICKQKNNTTIAYKNAKLILLNEKILPHTFLNCIFINKEAYHTRKIEEELYTHELIHVNQKHTIDILLIETIRVFFWFNPLFLFYKKAIQLNHEFLADEQVITTYNDIPFYQNLLLSVANVNTNYYLASNLNYSITKKRFIMMTKTTSRITATLKKIALIPILTAIFLLSCGKKVEKEKIAQEPTALKTPINGMEKYFEDTTFRILDEKGNTIANKKFNELTTEEKDNVPPPPPATEDKQKMEGQPNALNNTKGPQFVDINNHKNTIEKAYKGKEALDLQPTFPGGMEAFYKYVGRNFKISEQAAAVKLKGKLLATFIVEKDGSLSNIKINKDLGYGMGDEAIRVLKLSPKWTPGKVNNKLARVEYSLPITIQTE</sequence>
<name>A0A923MXR6_9FLAO</name>
<dbReference type="Pfam" id="PF05569">
    <property type="entry name" value="Peptidase_M56"/>
    <property type="match status" value="1"/>
</dbReference>
<keyword evidence="2" id="KW-0812">Transmembrane</keyword>
<evidence type="ECO:0000313" key="5">
    <source>
        <dbReference type="Proteomes" id="UP000641454"/>
    </source>
</evidence>
<dbReference type="Pfam" id="PF03544">
    <property type="entry name" value="TonB_C"/>
    <property type="match status" value="1"/>
</dbReference>
<keyword evidence="2" id="KW-1133">Transmembrane helix</keyword>
<feature type="compositionally biased region" description="Basic and acidic residues" evidence="1">
    <location>
        <begin position="328"/>
        <end position="337"/>
    </location>
</feature>
<dbReference type="Gene3D" id="3.30.1150.10">
    <property type="match status" value="1"/>
</dbReference>
<reference evidence="4 5" key="1">
    <citation type="submission" date="2020-08" db="EMBL/GenBank/DDBJ databases">
        <title>Description of novel Flavobacterium F-392 isolate.</title>
        <authorList>
            <person name="Saticioglu I.B."/>
            <person name="Duman M."/>
            <person name="Altun S."/>
        </authorList>
    </citation>
    <scope>NUCLEOTIDE SEQUENCE [LARGE SCALE GENOMIC DNA]</scope>
    <source>
        <strain evidence="4 5">F-392</strain>
    </source>
</reference>
<feature type="region of interest" description="Disordered" evidence="1">
    <location>
        <begin position="328"/>
        <end position="368"/>
    </location>
</feature>
<organism evidence="4 5">
    <name type="scientific">Flavobacterium muglaense</name>
    <dbReference type="NCBI Taxonomy" id="2764716"/>
    <lineage>
        <taxon>Bacteria</taxon>
        <taxon>Pseudomonadati</taxon>
        <taxon>Bacteroidota</taxon>
        <taxon>Flavobacteriia</taxon>
        <taxon>Flavobacteriales</taxon>
        <taxon>Flavobacteriaceae</taxon>
        <taxon>Flavobacterium</taxon>
    </lineage>
</organism>
<dbReference type="AlphaFoldDB" id="A0A923MXR6"/>
<accession>A0A923MXR6</accession>
<dbReference type="GO" id="GO:0031992">
    <property type="term" value="F:energy transducer activity"/>
    <property type="evidence" value="ECO:0007669"/>
    <property type="project" value="TreeGrafter"/>
</dbReference>
<dbReference type="InterPro" id="IPR051045">
    <property type="entry name" value="TonB-dependent_transducer"/>
</dbReference>
<gene>
    <name evidence="4" type="ORF">H8R25_03270</name>
</gene>
<feature type="transmembrane region" description="Helical" evidence="2">
    <location>
        <begin position="34"/>
        <end position="54"/>
    </location>
</feature>
<dbReference type="RefSeq" id="WP_187017148.1">
    <property type="nucleotide sequence ID" value="NZ_JACRUK010000004.1"/>
</dbReference>
<dbReference type="InterPro" id="IPR037682">
    <property type="entry name" value="TonB_C"/>
</dbReference>
<comment type="caution">
    <text evidence="4">The sequence shown here is derived from an EMBL/GenBank/DDBJ whole genome shotgun (WGS) entry which is preliminary data.</text>
</comment>